<dbReference type="RefSeq" id="WP_111219036.1">
    <property type="nucleotide sequence ID" value="NZ_POTY01000301.1"/>
</dbReference>
<reference evidence="1 2" key="1">
    <citation type="submission" date="2018-01" db="EMBL/GenBank/DDBJ databases">
        <title>Draft genome sequence of Jishengella sp. NA12.</title>
        <authorList>
            <person name="Sahin N."/>
            <person name="Ay H."/>
            <person name="Saygin H."/>
        </authorList>
    </citation>
    <scope>NUCLEOTIDE SEQUENCE [LARGE SCALE GENOMIC DNA]</scope>
    <source>
        <strain evidence="1 2">NA12</strain>
    </source>
</reference>
<gene>
    <name evidence="1" type="ORF">C1I95_30305</name>
</gene>
<dbReference type="Proteomes" id="UP000248924">
    <property type="component" value="Unassembled WGS sequence"/>
</dbReference>
<protein>
    <submittedName>
        <fullName evidence="1">Uncharacterized protein</fullName>
    </submittedName>
</protein>
<evidence type="ECO:0000313" key="1">
    <source>
        <dbReference type="EMBL" id="PZG08103.1"/>
    </source>
</evidence>
<proteinExistence type="predicted"/>
<evidence type="ECO:0000313" key="2">
    <source>
        <dbReference type="Proteomes" id="UP000248924"/>
    </source>
</evidence>
<name>A0A2W2DB46_9ACTN</name>
<dbReference type="EMBL" id="POTY01000301">
    <property type="protein sequence ID" value="PZG08103.1"/>
    <property type="molecule type" value="Genomic_DNA"/>
</dbReference>
<keyword evidence="2" id="KW-1185">Reference proteome</keyword>
<sequence>MELRSYPVHGWRYRSYSHQVTAQLARTLPMLTQAGVSVAQLAEAMGVTEQRVRDIRRQHHGPVPRIGEWPPRR</sequence>
<accession>A0A2W2DB46</accession>
<organism evidence="1 2">
    <name type="scientific">Micromonospora craterilacus</name>
    <dbReference type="NCBI Taxonomy" id="1655439"/>
    <lineage>
        <taxon>Bacteria</taxon>
        <taxon>Bacillati</taxon>
        <taxon>Actinomycetota</taxon>
        <taxon>Actinomycetes</taxon>
        <taxon>Micromonosporales</taxon>
        <taxon>Micromonosporaceae</taxon>
        <taxon>Micromonospora</taxon>
    </lineage>
</organism>
<dbReference type="AlphaFoldDB" id="A0A2W2DB46"/>
<comment type="caution">
    <text evidence="1">The sequence shown here is derived from an EMBL/GenBank/DDBJ whole genome shotgun (WGS) entry which is preliminary data.</text>
</comment>